<accession>A0AAN9MVT4</accession>
<name>A0AAN9MVT4_CANGL</name>
<dbReference type="Proteomes" id="UP001367508">
    <property type="component" value="Unassembled WGS sequence"/>
</dbReference>
<keyword evidence="2" id="KW-1185">Reference proteome</keyword>
<dbReference type="EMBL" id="JAYMYQ010000001">
    <property type="protein sequence ID" value="KAK7361930.1"/>
    <property type="molecule type" value="Genomic_DNA"/>
</dbReference>
<proteinExistence type="predicted"/>
<gene>
    <name evidence="1" type="ORF">VNO77_04024</name>
</gene>
<organism evidence="1 2">
    <name type="scientific">Canavalia gladiata</name>
    <name type="common">Sword bean</name>
    <name type="synonym">Dolichos gladiatus</name>
    <dbReference type="NCBI Taxonomy" id="3824"/>
    <lineage>
        <taxon>Eukaryota</taxon>
        <taxon>Viridiplantae</taxon>
        <taxon>Streptophyta</taxon>
        <taxon>Embryophyta</taxon>
        <taxon>Tracheophyta</taxon>
        <taxon>Spermatophyta</taxon>
        <taxon>Magnoliopsida</taxon>
        <taxon>eudicotyledons</taxon>
        <taxon>Gunneridae</taxon>
        <taxon>Pentapetalae</taxon>
        <taxon>rosids</taxon>
        <taxon>fabids</taxon>
        <taxon>Fabales</taxon>
        <taxon>Fabaceae</taxon>
        <taxon>Papilionoideae</taxon>
        <taxon>50 kb inversion clade</taxon>
        <taxon>NPAAA clade</taxon>
        <taxon>indigoferoid/millettioid clade</taxon>
        <taxon>Phaseoleae</taxon>
        <taxon>Canavalia</taxon>
    </lineage>
</organism>
<sequence length="188" mass="21779">MGLRLTQDGPLHGRPLCYKMKLGWKSALGRNRRLHSGGSVTFITFLFHACYQNMVERELLIVRRLVQAMPSRESKSMSHLLPELWITPSWLILAISQRWRKTRCMKPKGKIREKSVSFPFLLLEASFNSNDQVLPNPLGTSERIRERVRSSSIPRRTQKLLPPPLLDRDMVFLKKTRAFVPLGKKKSD</sequence>
<protein>
    <submittedName>
        <fullName evidence="1">Uncharacterized protein</fullName>
    </submittedName>
</protein>
<reference evidence="1 2" key="1">
    <citation type="submission" date="2024-01" db="EMBL/GenBank/DDBJ databases">
        <title>The genomes of 5 underutilized Papilionoideae crops provide insights into root nodulation and disease resistanc.</title>
        <authorList>
            <person name="Jiang F."/>
        </authorList>
    </citation>
    <scope>NUCLEOTIDE SEQUENCE [LARGE SCALE GENOMIC DNA]</scope>
    <source>
        <strain evidence="1">LVBAO_FW01</strain>
        <tissue evidence="1">Leaves</tissue>
    </source>
</reference>
<evidence type="ECO:0000313" key="2">
    <source>
        <dbReference type="Proteomes" id="UP001367508"/>
    </source>
</evidence>
<comment type="caution">
    <text evidence="1">The sequence shown here is derived from an EMBL/GenBank/DDBJ whole genome shotgun (WGS) entry which is preliminary data.</text>
</comment>
<evidence type="ECO:0000313" key="1">
    <source>
        <dbReference type="EMBL" id="KAK7361930.1"/>
    </source>
</evidence>
<dbReference type="AlphaFoldDB" id="A0AAN9MVT4"/>